<dbReference type="Proteomes" id="UP000193240">
    <property type="component" value="Unassembled WGS sequence"/>
</dbReference>
<gene>
    <name evidence="2" type="ORF">B5807_02227</name>
</gene>
<feature type="compositionally biased region" description="Low complexity" evidence="1">
    <location>
        <begin position="18"/>
        <end position="27"/>
    </location>
</feature>
<feature type="compositionally biased region" description="Polar residues" evidence="1">
    <location>
        <begin position="327"/>
        <end position="343"/>
    </location>
</feature>
<reference evidence="2 3" key="1">
    <citation type="journal article" date="2017" name="Genome Announc.">
        <title>Genome sequence of the saprophytic ascomycete Epicoccum nigrum ICMP 19927 strain isolated from New Zealand.</title>
        <authorList>
            <person name="Fokin M."/>
            <person name="Fleetwood D."/>
            <person name="Weir B.S."/>
            <person name="Villas-Boas S.G."/>
        </authorList>
    </citation>
    <scope>NUCLEOTIDE SEQUENCE [LARGE SCALE GENOMIC DNA]</scope>
    <source>
        <strain evidence="2 3">ICMP 19927</strain>
    </source>
</reference>
<dbReference type="OMA" id="PHEGPIG"/>
<feature type="compositionally biased region" description="Basic and acidic residues" evidence="1">
    <location>
        <begin position="1"/>
        <end position="12"/>
    </location>
</feature>
<feature type="compositionally biased region" description="Polar residues" evidence="1">
    <location>
        <begin position="28"/>
        <end position="40"/>
    </location>
</feature>
<evidence type="ECO:0008006" key="4">
    <source>
        <dbReference type="Google" id="ProtNLM"/>
    </source>
</evidence>
<feature type="region of interest" description="Disordered" evidence="1">
    <location>
        <begin position="1"/>
        <end position="65"/>
    </location>
</feature>
<proteinExistence type="predicted"/>
<feature type="region of interest" description="Disordered" evidence="1">
    <location>
        <begin position="106"/>
        <end position="128"/>
    </location>
</feature>
<evidence type="ECO:0000313" key="2">
    <source>
        <dbReference type="EMBL" id="OSS52599.1"/>
    </source>
</evidence>
<keyword evidence="3" id="KW-1185">Reference proteome</keyword>
<evidence type="ECO:0000313" key="3">
    <source>
        <dbReference type="Proteomes" id="UP000193240"/>
    </source>
</evidence>
<dbReference type="AlphaFoldDB" id="A0A1Y2M9X6"/>
<feature type="region of interest" description="Disordered" evidence="1">
    <location>
        <begin position="323"/>
        <end position="343"/>
    </location>
</feature>
<name>A0A1Y2M9X6_EPING</name>
<protein>
    <recommendedName>
        <fullName evidence="4">DRBM domain-containing protein</fullName>
    </recommendedName>
</protein>
<dbReference type="CDD" id="cd00048">
    <property type="entry name" value="DSRM_SF"/>
    <property type="match status" value="1"/>
</dbReference>
<dbReference type="Gene3D" id="3.30.160.20">
    <property type="match status" value="1"/>
</dbReference>
<evidence type="ECO:0000256" key="1">
    <source>
        <dbReference type="SAM" id="MobiDB-lite"/>
    </source>
</evidence>
<dbReference type="InParanoid" id="A0A1Y2M9X6"/>
<sequence>MPAAGDDLREHLIAPFASSSSSNPVSSHLTRSFGSTSSRPDTPRDHKSVNRKAVASSNSNMEIDYPTEPVAKTSAHAEDAGTAMPLEMDVNEFLTTYQAEHDALMQEREEVKGPPEKKPKTNNVSATPQPVAVGARSSKHIILLFQRCQALAIPQPLFTYKQSYTKWVVSVSLPGLDHVEELQNLEEDGKFNSKQEAKEAASKSALAILEQLVEEGRVASAKKLKGQPALPKEKEEPGENFVGRLLEFQTATSSPQPLYTDYQMGTRFACLVELEGYSRPFSSLDALFGSKKAARQHAAGCAVAHLKALGLWPDNVGGIKKRKAAANTASPSPTEGSNAGTASEANTSVLSQVTALANLLNLGDLEYRSESDATNLYTVSCFFKNGGSHEGPIGEVRNVLGKKRAKEDCARLVLEYLSKEKKRREAFAARLSARVEEVAGVKDMAVGMTMDGKFYVGAKMKSEHVTFDEDDLDIYEDAVEY</sequence>
<accession>A0A1Y2M9X6</accession>
<feature type="compositionally biased region" description="Basic and acidic residues" evidence="1">
    <location>
        <begin position="106"/>
        <end position="119"/>
    </location>
</feature>
<dbReference type="EMBL" id="KZ107839">
    <property type="protein sequence ID" value="OSS52599.1"/>
    <property type="molecule type" value="Genomic_DNA"/>
</dbReference>
<organism evidence="2 3">
    <name type="scientific">Epicoccum nigrum</name>
    <name type="common">Soil fungus</name>
    <name type="synonym">Epicoccum purpurascens</name>
    <dbReference type="NCBI Taxonomy" id="105696"/>
    <lineage>
        <taxon>Eukaryota</taxon>
        <taxon>Fungi</taxon>
        <taxon>Dikarya</taxon>
        <taxon>Ascomycota</taxon>
        <taxon>Pezizomycotina</taxon>
        <taxon>Dothideomycetes</taxon>
        <taxon>Pleosporomycetidae</taxon>
        <taxon>Pleosporales</taxon>
        <taxon>Pleosporineae</taxon>
        <taxon>Didymellaceae</taxon>
        <taxon>Epicoccum</taxon>
    </lineage>
</organism>
<dbReference type="SUPFAM" id="SSF54768">
    <property type="entry name" value="dsRNA-binding domain-like"/>
    <property type="match status" value="2"/>
</dbReference>